<dbReference type="EMBL" id="KV460362">
    <property type="protein sequence ID" value="OCA19930.1"/>
    <property type="molecule type" value="Genomic_DNA"/>
</dbReference>
<gene>
    <name evidence="1" type="ORF">XENTR_v90026891mg</name>
</gene>
<protein>
    <submittedName>
        <fullName evidence="1">Uncharacterized protein</fullName>
    </submittedName>
</protein>
<proteinExistence type="predicted"/>
<dbReference type="AlphaFoldDB" id="A0A1B8YAA1"/>
<accession>A0A1B8YAA1</accession>
<reference evidence="1" key="3">
    <citation type="submission" date="2016-05" db="EMBL/GenBank/DDBJ databases">
        <title>WGS assembly of Xenopus tropicalis.</title>
        <authorList>
            <person name="Sessions A."/>
            <person name="Jenkins J."/>
            <person name="Mitros T."/>
            <person name="Lyons J.T."/>
            <person name="Dichmann D.S."/>
            <person name="Robert J."/>
            <person name="Harland R.M."/>
            <person name="Rokhsar D.S."/>
        </authorList>
    </citation>
    <scope>NUCLEOTIDE SEQUENCE</scope>
    <source>
        <strain evidence="1">Nigerian</strain>
    </source>
</reference>
<organism evidence="1">
    <name type="scientific">Xenopus tropicalis</name>
    <name type="common">Western clawed frog</name>
    <name type="synonym">Silurana tropicalis</name>
    <dbReference type="NCBI Taxonomy" id="8364"/>
    <lineage>
        <taxon>Eukaryota</taxon>
        <taxon>Metazoa</taxon>
        <taxon>Chordata</taxon>
        <taxon>Craniata</taxon>
        <taxon>Vertebrata</taxon>
        <taxon>Euteleostomi</taxon>
        <taxon>Amphibia</taxon>
        <taxon>Batrachia</taxon>
        <taxon>Anura</taxon>
        <taxon>Pipoidea</taxon>
        <taxon>Pipidae</taxon>
        <taxon>Xenopodinae</taxon>
        <taxon>Xenopus</taxon>
        <taxon>Silurana</taxon>
    </lineage>
</organism>
<reference evidence="1" key="1">
    <citation type="submission" date="2009-11" db="EMBL/GenBank/DDBJ databases">
        <authorList>
            <consortium name="US DOE Joint Genome Institute (JGI-PGF)"/>
            <person name="Ottilar R."/>
            <person name="Schmutz J."/>
            <person name="Salamov A."/>
            <person name="Cheng J.F."/>
            <person name="Lucas S."/>
            <person name="Pitluck S."/>
            <person name="Gundlach H."/>
            <person name="Guo Y."/>
            <person name="Haberer G."/>
            <person name="Nasrallah J."/>
            <person name="Mayer K.F.X."/>
            <person name="van de Peer Y."/>
            <person name="Weigel D."/>
            <person name="Grigoriev I.V."/>
        </authorList>
    </citation>
    <scope>NUCLEOTIDE SEQUENCE</scope>
    <source>
        <strain evidence="1">Nigerian</strain>
    </source>
</reference>
<sequence length="72" mass="8221">MPSAITSSFRQKTRSFYHNYLILSKLHLAASVHSQKQIKLDISLRLQLPSPKSSAFDTNRPSPINNGFFFQL</sequence>
<evidence type="ECO:0000313" key="1">
    <source>
        <dbReference type="EMBL" id="OCA19930.1"/>
    </source>
</evidence>
<reference evidence="1" key="2">
    <citation type="journal article" date="2010" name="Science">
        <title>The genome of the Western clawed frog Xenopus tropicalis.</title>
        <authorList>
            <person name="Hellsten U."/>
            <person name="Harland R.M."/>
            <person name="Gilchrist M.J."/>
            <person name="Hendrix D."/>
            <person name="Jurka J."/>
            <person name="Kapitonov V."/>
            <person name="Ovcharenko I."/>
            <person name="Putnam N.H."/>
            <person name="Shu S."/>
            <person name="Taher L."/>
            <person name="Blitz I.L."/>
            <person name="Blumberg B."/>
            <person name="Dichmann D.S."/>
            <person name="Dubchak I."/>
            <person name="Amaya E."/>
            <person name="Detter J.C."/>
            <person name="Fletcher R."/>
            <person name="Gerhard D.S."/>
            <person name="Goodstein D."/>
            <person name="Graves T."/>
            <person name="Grigoriev I.V."/>
            <person name="Grimwood J."/>
            <person name="Kawashima T."/>
            <person name="Lindquist E."/>
            <person name="Lucas S.M."/>
            <person name="Mead P.E."/>
            <person name="Mitros T."/>
            <person name="Ogino H."/>
            <person name="Ohta Y."/>
            <person name="Poliakov A.V."/>
            <person name="Pollet N."/>
            <person name="Robert J."/>
            <person name="Salamov A."/>
            <person name="Sater A.K."/>
            <person name="Schmutz J."/>
            <person name="Terry A."/>
            <person name="Vize P.D."/>
            <person name="Warren W.C."/>
            <person name="Wells D."/>
            <person name="Wills A."/>
            <person name="Wilson R.K."/>
            <person name="Zimmerman L.B."/>
            <person name="Zorn A.M."/>
            <person name="Grainger R."/>
            <person name="Grammer T."/>
            <person name="Khokha M.K."/>
            <person name="Richardson P.M."/>
            <person name="Rokhsar D.S."/>
        </authorList>
    </citation>
    <scope>NUCLEOTIDE SEQUENCE [LARGE SCALE GENOMIC DNA]</scope>
    <source>
        <strain evidence="1">Nigerian</strain>
    </source>
</reference>
<name>A0A1B8YAA1_XENTR</name>